<reference evidence="6 7" key="1">
    <citation type="journal article" date="2015" name="Stand. Genomic Sci.">
        <title>Genomic Encyclopedia of Bacterial and Archaeal Type Strains, Phase III: the genomes of soil and plant-associated and newly described type strains.</title>
        <authorList>
            <person name="Whitman W.B."/>
            <person name="Woyke T."/>
            <person name="Klenk H.P."/>
            <person name="Zhou Y."/>
            <person name="Lilburn T.G."/>
            <person name="Beck B.J."/>
            <person name="De Vos P."/>
            <person name="Vandamme P."/>
            <person name="Eisen J.A."/>
            <person name="Garrity G."/>
            <person name="Hugenholtz P."/>
            <person name="Kyrpides N.C."/>
        </authorList>
    </citation>
    <scope>NUCLEOTIDE SEQUENCE [LARGE SCALE GENOMIC DNA]</scope>
    <source>
        <strain evidence="6 7">CGMCC 1.10116</strain>
    </source>
</reference>
<dbReference type="InterPro" id="IPR043128">
    <property type="entry name" value="Rev_trsase/Diguanyl_cyclase"/>
</dbReference>
<dbReference type="PROSITE" id="PS50113">
    <property type="entry name" value="PAC"/>
    <property type="match status" value="2"/>
</dbReference>
<dbReference type="InterPro" id="IPR035965">
    <property type="entry name" value="PAS-like_dom_sf"/>
</dbReference>
<dbReference type="Gene3D" id="3.30.70.270">
    <property type="match status" value="1"/>
</dbReference>
<dbReference type="InterPro" id="IPR001633">
    <property type="entry name" value="EAL_dom"/>
</dbReference>
<gene>
    <name evidence="6" type="ORF">IQ10_00284</name>
</gene>
<feature type="domain" description="EAL" evidence="4">
    <location>
        <begin position="657"/>
        <end position="910"/>
    </location>
</feature>
<comment type="caution">
    <text evidence="6">The sequence shown here is derived from an EMBL/GenBank/DDBJ whole genome shotgun (WGS) entry which is preliminary data.</text>
</comment>
<dbReference type="PANTHER" id="PTHR44757:SF2">
    <property type="entry name" value="BIOFILM ARCHITECTURE MAINTENANCE PROTEIN MBAA"/>
    <property type="match status" value="1"/>
</dbReference>
<keyword evidence="7" id="KW-1185">Reference proteome</keyword>
<dbReference type="InterPro" id="IPR000160">
    <property type="entry name" value="GGDEF_dom"/>
</dbReference>
<dbReference type="NCBIfam" id="TIGR00229">
    <property type="entry name" value="sensory_box"/>
    <property type="match status" value="3"/>
</dbReference>
<dbReference type="SMART" id="SM00091">
    <property type="entry name" value="PAS"/>
    <property type="match status" value="3"/>
</dbReference>
<dbReference type="FunFam" id="3.30.70.270:FF:000001">
    <property type="entry name" value="Diguanylate cyclase domain protein"/>
    <property type="match status" value="1"/>
</dbReference>
<dbReference type="InterPro" id="IPR052155">
    <property type="entry name" value="Biofilm_reg_signaling"/>
</dbReference>
<dbReference type="InterPro" id="IPR001610">
    <property type="entry name" value="PAC"/>
</dbReference>
<evidence type="ECO:0000313" key="7">
    <source>
        <dbReference type="Proteomes" id="UP000315711"/>
    </source>
</evidence>
<feature type="domain" description="GGDEF" evidence="5">
    <location>
        <begin position="514"/>
        <end position="647"/>
    </location>
</feature>
<dbReference type="SUPFAM" id="SSF55073">
    <property type="entry name" value="Nucleotide cyclase"/>
    <property type="match status" value="1"/>
</dbReference>
<dbReference type="SUPFAM" id="SSF141868">
    <property type="entry name" value="EAL domain-like"/>
    <property type="match status" value="1"/>
</dbReference>
<dbReference type="InterPro" id="IPR000014">
    <property type="entry name" value="PAS"/>
</dbReference>
<feature type="domain" description="PAS" evidence="2">
    <location>
        <begin position="358"/>
        <end position="427"/>
    </location>
</feature>
<dbReference type="FunFam" id="3.20.20.450:FF:000001">
    <property type="entry name" value="Cyclic di-GMP phosphodiesterase yahA"/>
    <property type="match status" value="1"/>
</dbReference>
<accession>A0A562QSY9</accession>
<dbReference type="InterPro" id="IPR013767">
    <property type="entry name" value="PAS_fold"/>
</dbReference>
<dbReference type="PROSITE" id="PS50883">
    <property type="entry name" value="EAL"/>
    <property type="match status" value="1"/>
</dbReference>
<dbReference type="SMART" id="SM00267">
    <property type="entry name" value="GGDEF"/>
    <property type="match status" value="1"/>
</dbReference>
<feature type="domain" description="PAS" evidence="2">
    <location>
        <begin position="106"/>
        <end position="178"/>
    </location>
</feature>
<dbReference type="RefSeq" id="WP_158639954.1">
    <property type="nucleotide sequence ID" value="NZ_VLKZ01000001.1"/>
</dbReference>
<sequence length="910" mass="103855">MSQSLRNIIGAVLESIPDVAILFEVKDGQFTFLKANKAARIAGFRGERKCVLNFKNVLNQVYLSGSSISYEGNTIFTPIFDDEGTCTHIIGMARDRPEQKEELIRTNTFLESLLSSTTDGILVTDVDQKIIRINQGFTSLFGWDEKDLIGEPGGHIDFIPEGYEEENKDLYMELLRGRNRPFYRTIRKKKDGRLLHVNASYSAILGTDGEITGLIATYRDISEQIEKEQQLEISRQRYESLFKHHPDVVFQFDLQGLFENANHALEEITGYALNELIGRSFIPLITPESLDLARENFQAVVHGETRNYECSIFNKQGECVDLDITSIPIIVNESITGVFGIARNTSEKKIQERRIEESEERYRLIAENMTDLVALIDANSTVLYASPSYQTVVGIQIKEGDSLLSERIHEGDFQRVTDCIKNVLETHQDEALEYRFMHGDGHFIWLDKKLTAVFDNNGEFQHVLCVSREVTERKQQEKELEKMAFYDFLTGASNRRLFMDRLTETMEEAKRNQKAFAVMCFDFDRFKWVNDTLGHDVGDELLIQFAKRLRTCIRKGDTLARLGGDEFAVLLPGVSSKGEIEEMAKRFLTTLQDTWHIKGHEFMTTSSIGIGTYPQCGSDVLALMKHVDQALYKAKQFGRNNYQFCSHNVKLDKAEAFVSFEDNVQRAIRNNEFYLVYQPKFNLSTKRVEAAEALIRWAHPTKGLVVPNDFIARAEENDLIIPITQWVLEQVGKQIKEWQVAGFKDIPISVNISPNHFEKGTLVEDVLTMIEKTGINPKSLIIEMTERTMVHDVEKTIETIKQLKEIGLKMAIDDFGTGYSSLSYLMKLQVDILKLDKSFVQELTDQKNASLVHSIVSLAHHLNLCVVAEGIETEDQYNILKQYGCDSGQGYFFSKPLMSDQLERVFLSKI</sequence>
<feature type="domain" description="PAC" evidence="3">
    <location>
        <begin position="430"/>
        <end position="482"/>
    </location>
</feature>
<evidence type="ECO:0000259" key="3">
    <source>
        <dbReference type="PROSITE" id="PS50113"/>
    </source>
</evidence>
<dbReference type="SUPFAM" id="SSF55785">
    <property type="entry name" value="PYP-like sensor domain (PAS domain)"/>
    <property type="match status" value="3"/>
</dbReference>
<dbReference type="SMART" id="SM00052">
    <property type="entry name" value="EAL"/>
    <property type="match status" value="1"/>
</dbReference>
<evidence type="ECO:0000313" key="6">
    <source>
        <dbReference type="EMBL" id="TWI59862.1"/>
    </source>
</evidence>
<evidence type="ECO:0000259" key="5">
    <source>
        <dbReference type="PROSITE" id="PS50887"/>
    </source>
</evidence>
<dbReference type="PROSITE" id="PS50112">
    <property type="entry name" value="PAS"/>
    <property type="match status" value="3"/>
</dbReference>
<protein>
    <submittedName>
        <fullName evidence="6">PAS domain S-box-containing protein/diguanylate cyclase (GGDEF)-like protein</fullName>
    </submittedName>
</protein>
<proteinExistence type="predicted"/>
<dbReference type="CDD" id="cd01949">
    <property type="entry name" value="GGDEF"/>
    <property type="match status" value="1"/>
</dbReference>
<dbReference type="AlphaFoldDB" id="A0A562QSY9"/>
<dbReference type="Gene3D" id="3.20.20.450">
    <property type="entry name" value="EAL domain"/>
    <property type="match status" value="1"/>
</dbReference>
<dbReference type="CDD" id="cd00130">
    <property type="entry name" value="PAS"/>
    <property type="match status" value="3"/>
</dbReference>
<dbReference type="PANTHER" id="PTHR44757">
    <property type="entry name" value="DIGUANYLATE CYCLASE DGCP"/>
    <property type="match status" value="1"/>
</dbReference>
<dbReference type="InterPro" id="IPR000700">
    <property type="entry name" value="PAS-assoc_C"/>
</dbReference>
<evidence type="ECO:0000259" key="4">
    <source>
        <dbReference type="PROSITE" id="PS50883"/>
    </source>
</evidence>
<feature type="domain" description="PAC" evidence="3">
    <location>
        <begin position="180"/>
        <end position="233"/>
    </location>
</feature>
<organism evidence="6 7">
    <name type="scientific">Halalkalibacter nanhaiisediminis</name>
    <dbReference type="NCBI Taxonomy" id="688079"/>
    <lineage>
        <taxon>Bacteria</taxon>
        <taxon>Bacillati</taxon>
        <taxon>Bacillota</taxon>
        <taxon>Bacilli</taxon>
        <taxon>Bacillales</taxon>
        <taxon>Bacillaceae</taxon>
        <taxon>Halalkalibacter</taxon>
    </lineage>
</organism>
<evidence type="ECO:0000259" key="2">
    <source>
        <dbReference type="PROSITE" id="PS50112"/>
    </source>
</evidence>
<keyword evidence="1" id="KW-0175">Coiled coil</keyword>
<dbReference type="SMART" id="SM00086">
    <property type="entry name" value="PAC"/>
    <property type="match status" value="4"/>
</dbReference>
<dbReference type="Pfam" id="PF00989">
    <property type="entry name" value="PAS"/>
    <property type="match status" value="2"/>
</dbReference>
<feature type="domain" description="PAS" evidence="2">
    <location>
        <begin position="234"/>
        <end position="304"/>
    </location>
</feature>
<name>A0A562QSY9_9BACI</name>
<dbReference type="InterPro" id="IPR013655">
    <property type="entry name" value="PAS_fold_3"/>
</dbReference>
<dbReference type="OrthoDB" id="9759607at2"/>
<dbReference type="Proteomes" id="UP000315711">
    <property type="component" value="Unassembled WGS sequence"/>
</dbReference>
<dbReference type="InterPro" id="IPR035919">
    <property type="entry name" value="EAL_sf"/>
</dbReference>
<feature type="coiled-coil region" evidence="1">
    <location>
        <begin position="341"/>
        <end position="368"/>
    </location>
</feature>
<dbReference type="Gene3D" id="3.30.450.20">
    <property type="entry name" value="PAS domain"/>
    <property type="match status" value="3"/>
</dbReference>
<dbReference type="Pfam" id="PF00563">
    <property type="entry name" value="EAL"/>
    <property type="match status" value="1"/>
</dbReference>
<dbReference type="Pfam" id="PF08447">
    <property type="entry name" value="PAS_3"/>
    <property type="match status" value="1"/>
</dbReference>
<dbReference type="InterPro" id="IPR029787">
    <property type="entry name" value="Nucleotide_cyclase"/>
</dbReference>
<dbReference type="Pfam" id="PF00990">
    <property type="entry name" value="GGDEF"/>
    <property type="match status" value="1"/>
</dbReference>
<dbReference type="GO" id="GO:0006355">
    <property type="term" value="P:regulation of DNA-templated transcription"/>
    <property type="evidence" value="ECO:0007669"/>
    <property type="project" value="InterPro"/>
</dbReference>
<dbReference type="NCBIfam" id="TIGR00254">
    <property type="entry name" value="GGDEF"/>
    <property type="match status" value="1"/>
</dbReference>
<dbReference type="CDD" id="cd01948">
    <property type="entry name" value="EAL"/>
    <property type="match status" value="1"/>
</dbReference>
<dbReference type="EMBL" id="VLKZ01000001">
    <property type="protein sequence ID" value="TWI59862.1"/>
    <property type="molecule type" value="Genomic_DNA"/>
</dbReference>
<dbReference type="PROSITE" id="PS50887">
    <property type="entry name" value="GGDEF"/>
    <property type="match status" value="1"/>
</dbReference>
<evidence type="ECO:0000256" key="1">
    <source>
        <dbReference type="SAM" id="Coils"/>
    </source>
</evidence>